<feature type="region of interest" description="Disordered" evidence="1">
    <location>
        <begin position="1"/>
        <end position="23"/>
    </location>
</feature>
<protein>
    <submittedName>
        <fullName evidence="2">Uncharacterized protein</fullName>
    </submittedName>
</protein>
<dbReference type="Proteomes" id="UP000011761">
    <property type="component" value="Unassembled WGS sequence"/>
</dbReference>
<sequence length="81" mass="9012">MTQTSSQPSTWTTQSSEITLSPRDPMGILRHITLYAGLNQIFGRADRCSSQPASNNPAEYSIVSREHANLLSTRWQTSSSR</sequence>
<dbReference type="EMBL" id="KB445565">
    <property type="protein sequence ID" value="EMC90976.1"/>
    <property type="molecule type" value="Genomic_DNA"/>
</dbReference>
<dbReference type="RefSeq" id="XP_007681898.1">
    <property type="nucleotide sequence ID" value="XM_007683708.1"/>
</dbReference>
<proteinExistence type="predicted"/>
<evidence type="ECO:0000256" key="1">
    <source>
        <dbReference type="SAM" id="MobiDB-lite"/>
    </source>
</evidence>
<accession>M2M361</accession>
<dbReference type="GeneID" id="19108157"/>
<dbReference type="HOGENOM" id="CLU_2573536_0_0_1"/>
<feature type="compositionally biased region" description="Low complexity" evidence="1">
    <location>
        <begin position="1"/>
        <end position="16"/>
    </location>
</feature>
<dbReference type="AlphaFoldDB" id="M2M361"/>
<evidence type="ECO:0000313" key="3">
    <source>
        <dbReference type="Proteomes" id="UP000011761"/>
    </source>
</evidence>
<keyword evidence="3" id="KW-1185">Reference proteome</keyword>
<organism evidence="2 3">
    <name type="scientific">Baudoinia panamericana (strain UAMH 10762)</name>
    <name type="common">Angels' share fungus</name>
    <name type="synonym">Baudoinia compniacensis (strain UAMH 10762)</name>
    <dbReference type="NCBI Taxonomy" id="717646"/>
    <lineage>
        <taxon>Eukaryota</taxon>
        <taxon>Fungi</taxon>
        <taxon>Dikarya</taxon>
        <taxon>Ascomycota</taxon>
        <taxon>Pezizomycotina</taxon>
        <taxon>Dothideomycetes</taxon>
        <taxon>Dothideomycetidae</taxon>
        <taxon>Mycosphaerellales</taxon>
        <taxon>Teratosphaeriaceae</taxon>
        <taxon>Baudoinia</taxon>
    </lineage>
</organism>
<reference evidence="2 3" key="1">
    <citation type="journal article" date="2012" name="PLoS Pathog.">
        <title>Diverse lifestyles and strategies of plant pathogenesis encoded in the genomes of eighteen Dothideomycetes fungi.</title>
        <authorList>
            <person name="Ohm R.A."/>
            <person name="Feau N."/>
            <person name="Henrissat B."/>
            <person name="Schoch C.L."/>
            <person name="Horwitz B.A."/>
            <person name="Barry K.W."/>
            <person name="Condon B.J."/>
            <person name="Copeland A.C."/>
            <person name="Dhillon B."/>
            <person name="Glaser F."/>
            <person name="Hesse C.N."/>
            <person name="Kosti I."/>
            <person name="LaButti K."/>
            <person name="Lindquist E.A."/>
            <person name="Lucas S."/>
            <person name="Salamov A.A."/>
            <person name="Bradshaw R.E."/>
            <person name="Ciuffetti L."/>
            <person name="Hamelin R.C."/>
            <person name="Kema G.H.J."/>
            <person name="Lawrence C."/>
            <person name="Scott J.A."/>
            <person name="Spatafora J.W."/>
            <person name="Turgeon B.G."/>
            <person name="de Wit P.J.G.M."/>
            <person name="Zhong S."/>
            <person name="Goodwin S.B."/>
            <person name="Grigoriev I.V."/>
        </authorList>
    </citation>
    <scope>NUCLEOTIDE SEQUENCE [LARGE SCALE GENOMIC DNA]</scope>
    <source>
        <strain evidence="2 3">UAMH 10762</strain>
    </source>
</reference>
<dbReference type="KEGG" id="bcom:BAUCODRAFT_127473"/>
<evidence type="ECO:0000313" key="2">
    <source>
        <dbReference type="EMBL" id="EMC90976.1"/>
    </source>
</evidence>
<name>M2M361_BAUPA</name>
<gene>
    <name evidence="2" type="ORF">BAUCODRAFT_127473</name>
</gene>